<gene>
    <name evidence="10" type="ORF">FY004_31245</name>
</gene>
<keyword evidence="7 8" id="KW-0472">Membrane</keyword>
<comment type="subcellular location">
    <subcellularLocation>
        <location evidence="1">Cell membrane</location>
    </subcellularLocation>
</comment>
<dbReference type="GO" id="GO:0005886">
    <property type="term" value="C:plasma membrane"/>
    <property type="evidence" value="ECO:0007669"/>
    <property type="project" value="UniProtKB-SubCell"/>
</dbReference>
<dbReference type="EMBL" id="VSZQ01000234">
    <property type="protein sequence ID" value="TYR51565.1"/>
    <property type="molecule type" value="Genomic_DNA"/>
</dbReference>
<proteinExistence type="predicted"/>
<keyword evidence="2" id="KW-1003">Cell membrane</keyword>
<evidence type="ECO:0000256" key="4">
    <source>
        <dbReference type="ARBA" id="ARBA00022741"/>
    </source>
</evidence>
<evidence type="ECO:0000313" key="10">
    <source>
        <dbReference type="EMBL" id="TYR51565.1"/>
    </source>
</evidence>
<evidence type="ECO:0000313" key="11">
    <source>
        <dbReference type="Proteomes" id="UP000323242"/>
    </source>
</evidence>
<evidence type="ECO:0000256" key="3">
    <source>
        <dbReference type="ARBA" id="ARBA00022692"/>
    </source>
</evidence>
<feature type="transmembrane region" description="Helical" evidence="8">
    <location>
        <begin position="133"/>
        <end position="154"/>
    </location>
</feature>
<dbReference type="AlphaFoldDB" id="A0A5D4IHB0"/>
<dbReference type="GO" id="GO:0051607">
    <property type="term" value="P:defense response to virus"/>
    <property type="evidence" value="ECO:0007669"/>
    <property type="project" value="UniProtKB-KW"/>
</dbReference>
<dbReference type="Pfam" id="PF18967">
    <property type="entry name" value="PycTM"/>
    <property type="match status" value="1"/>
</dbReference>
<reference evidence="10 11" key="1">
    <citation type="submission" date="2019-08" db="EMBL/GenBank/DDBJ databases">
        <title>Draft genome for granaticin producer strain Streptomyces parvus C05.</title>
        <authorList>
            <person name="Gonzalez-Pimentel J.L."/>
        </authorList>
    </citation>
    <scope>NUCLEOTIDE SEQUENCE [LARGE SCALE GENOMIC DNA]</scope>
    <source>
        <strain evidence="10 11">C05</strain>
    </source>
</reference>
<keyword evidence="3 8" id="KW-0812">Transmembrane</keyword>
<dbReference type="Proteomes" id="UP000323242">
    <property type="component" value="Unassembled WGS sequence"/>
</dbReference>
<keyword evidence="5 8" id="KW-1133">Transmembrane helix</keyword>
<dbReference type="GO" id="GO:0000166">
    <property type="term" value="F:nucleotide binding"/>
    <property type="evidence" value="ECO:0007669"/>
    <property type="project" value="UniProtKB-KW"/>
</dbReference>
<feature type="domain" description="Pycsar effector protein" evidence="9">
    <location>
        <begin position="5"/>
        <end position="153"/>
    </location>
</feature>
<evidence type="ECO:0000256" key="1">
    <source>
        <dbReference type="ARBA" id="ARBA00004236"/>
    </source>
</evidence>
<keyword evidence="6" id="KW-0051">Antiviral defense</keyword>
<organism evidence="10 11">
    <name type="scientific">Streptomyces parvus</name>
    <dbReference type="NCBI Taxonomy" id="66428"/>
    <lineage>
        <taxon>Bacteria</taxon>
        <taxon>Bacillati</taxon>
        <taxon>Actinomycetota</taxon>
        <taxon>Actinomycetes</taxon>
        <taxon>Kitasatosporales</taxon>
        <taxon>Streptomycetaceae</taxon>
        <taxon>Streptomyces</taxon>
    </lineage>
</organism>
<evidence type="ECO:0000256" key="8">
    <source>
        <dbReference type="SAM" id="Phobius"/>
    </source>
</evidence>
<evidence type="ECO:0000256" key="2">
    <source>
        <dbReference type="ARBA" id="ARBA00022475"/>
    </source>
</evidence>
<evidence type="ECO:0000256" key="6">
    <source>
        <dbReference type="ARBA" id="ARBA00023118"/>
    </source>
</evidence>
<evidence type="ECO:0000256" key="7">
    <source>
        <dbReference type="ARBA" id="ARBA00023136"/>
    </source>
</evidence>
<keyword evidence="4" id="KW-0547">Nucleotide-binding</keyword>
<evidence type="ECO:0000259" key="9">
    <source>
        <dbReference type="Pfam" id="PF18967"/>
    </source>
</evidence>
<keyword evidence="11" id="KW-1185">Reference proteome</keyword>
<name>A0A5D4IHB0_9ACTN</name>
<protein>
    <recommendedName>
        <fullName evidence="9">Pycsar effector protein domain-containing protein</fullName>
    </recommendedName>
</protein>
<dbReference type="InterPro" id="IPR043760">
    <property type="entry name" value="PycTM_dom"/>
</dbReference>
<evidence type="ECO:0000256" key="5">
    <source>
        <dbReference type="ARBA" id="ARBA00022989"/>
    </source>
</evidence>
<comment type="caution">
    <text evidence="10">The sequence shown here is derived from an EMBL/GenBank/DDBJ whole genome shotgun (WGS) entry which is preliminary data.</text>
</comment>
<feature type="transmembrane region" description="Helical" evidence="8">
    <location>
        <begin position="20"/>
        <end position="38"/>
    </location>
</feature>
<sequence>MELSRELIAQNHVEIGRADGKASVLLATGATLLGLLLVRRPPAAFGPQPLWWTATLTTTVSLLFLLAALRPRCGPKHREISPAGALAYFDDVVRAEKRAELSSGLLLNSSDPHPRLLRALTTTSRIARDKNRCVHAAVLMLLPAVASVGAALLVDV</sequence>
<accession>A0A5D4IHB0</accession>
<feature type="transmembrane region" description="Helical" evidence="8">
    <location>
        <begin position="50"/>
        <end position="69"/>
    </location>
</feature>